<dbReference type="OrthoDB" id="1367451at2"/>
<dbReference type="KEGG" id="fjo:Fjoh_0997"/>
<feature type="coiled-coil region" evidence="1">
    <location>
        <begin position="22"/>
        <end position="102"/>
    </location>
</feature>
<gene>
    <name evidence="3" type="ordered locus">Fjoh_0997</name>
</gene>
<organism evidence="3 4">
    <name type="scientific">Flavobacterium johnsoniae (strain ATCC 17061 / DSM 2064 / JCM 8514 / BCRC 14874 / CCUG 350202 / NBRC 14942 / NCIMB 11054 / UW101)</name>
    <name type="common">Cytophaga johnsonae</name>
    <dbReference type="NCBI Taxonomy" id="376686"/>
    <lineage>
        <taxon>Bacteria</taxon>
        <taxon>Pseudomonadati</taxon>
        <taxon>Bacteroidota</taxon>
        <taxon>Flavobacteriia</taxon>
        <taxon>Flavobacteriales</taxon>
        <taxon>Flavobacteriaceae</taxon>
        <taxon>Flavobacterium</taxon>
    </lineage>
</organism>
<evidence type="ECO:0008006" key="5">
    <source>
        <dbReference type="Google" id="ProtNLM"/>
    </source>
</evidence>
<dbReference type="RefSeq" id="WP_012023083.1">
    <property type="nucleotide sequence ID" value="NC_009441.1"/>
</dbReference>
<dbReference type="Proteomes" id="UP000006694">
    <property type="component" value="Chromosome"/>
</dbReference>
<dbReference type="GeneID" id="31763871"/>
<keyword evidence="2" id="KW-0732">Signal</keyword>
<feature type="chain" id="PRO_5030164644" description="Peptidase M23" evidence="2">
    <location>
        <begin position="23"/>
        <end position="148"/>
    </location>
</feature>
<dbReference type="eggNOG" id="ENOG5030YPP">
    <property type="taxonomic scope" value="Bacteria"/>
</dbReference>
<keyword evidence="4" id="KW-1185">Reference proteome</keyword>
<feature type="signal peptide" evidence="2">
    <location>
        <begin position="1"/>
        <end position="22"/>
    </location>
</feature>
<evidence type="ECO:0000256" key="1">
    <source>
        <dbReference type="SAM" id="Coils"/>
    </source>
</evidence>
<protein>
    <recommendedName>
        <fullName evidence="5">Peptidase M23</fullName>
    </recommendedName>
</protein>
<keyword evidence="1" id="KW-0175">Coiled coil</keyword>
<dbReference type="HOGENOM" id="CLU_1756110_0_0_10"/>
<evidence type="ECO:0000313" key="4">
    <source>
        <dbReference type="Proteomes" id="UP000006694"/>
    </source>
</evidence>
<evidence type="ECO:0000313" key="3">
    <source>
        <dbReference type="EMBL" id="ABQ04030.1"/>
    </source>
</evidence>
<reference evidence="3 4" key="1">
    <citation type="journal article" date="2009" name="Appl. Environ. Microbiol.">
        <title>Novel features of the polysaccharide-digesting gliding bacterium Flavobacterium johnsoniae as revealed by genome sequence analysis.</title>
        <authorList>
            <person name="McBride M.J."/>
            <person name="Xie G."/>
            <person name="Martens E.C."/>
            <person name="Lapidus A."/>
            <person name="Henrissat B."/>
            <person name="Rhodes R.G."/>
            <person name="Goltsman E."/>
            <person name="Wang W."/>
            <person name="Xu J."/>
            <person name="Hunnicutt D.W."/>
            <person name="Staroscik A.M."/>
            <person name="Hoover T.R."/>
            <person name="Cheng Y.Q."/>
            <person name="Stein J.L."/>
        </authorList>
    </citation>
    <scope>NUCLEOTIDE SEQUENCE [LARGE SCALE GENOMIC DNA]</scope>
    <source>
        <strain evidence="4">ATCC 17061 / DSM 2064 / JCM 8514 / BCRC 14874 / CCUG 350202 / NBRC 14942 / NCIMB 11054 / UW101</strain>
    </source>
</reference>
<dbReference type="EMBL" id="CP000685">
    <property type="protein sequence ID" value="ABQ04030.1"/>
    <property type="molecule type" value="Genomic_DNA"/>
</dbReference>
<proteinExistence type="predicted"/>
<sequence length="148" mass="17195">MKVTLKTLAVILSLMSSQFFFAQQINTDQKTHEIELQNYENEIKRISADNHKILDNKISDLKKQLKDLETKKKNLVKSEDNLNSTKEKISKLELANQKIENKITTTSISDEEIQKQRIKTKQNELNIQKLKLTQITQQKELEKAISAL</sequence>
<name>A5FL95_FLAJ1</name>
<dbReference type="AlphaFoldDB" id="A5FL95"/>
<evidence type="ECO:0000256" key="2">
    <source>
        <dbReference type="SAM" id="SignalP"/>
    </source>
</evidence>
<accession>A5FL95</accession>